<sequence>MEVSDITIFREYQKNSRRGLELLYERYKKYVYSIAFHYSGNKEDALDMTQEVFISVFKAFGGFKEQYSILPWIKKITVNKCLNFIRSKRENVSLNETNENGDELQNIVCSSDTAEAAIVCKDTKKALEEAIKKLPDNQRMALLLRHMKQMKYEEIAGAMKLPAGTVKTLIHKGRATIKENLVRQGVWEL</sequence>
<keyword evidence="3" id="KW-0731">Sigma factor</keyword>
<protein>
    <submittedName>
        <fullName evidence="7">ECF RNA polymerase sigma-E factor</fullName>
    </submittedName>
</protein>
<dbReference type="STRING" id="48256.CLHUN_07710"/>
<reference evidence="7 8" key="1">
    <citation type="submission" date="2017-03" db="EMBL/GenBank/DDBJ databases">
        <title>Genome sequence of Clostridium hungatei DSM 14427.</title>
        <authorList>
            <person name="Poehlein A."/>
            <person name="Daniel R."/>
        </authorList>
    </citation>
    <scope>NUCLEOTIDE SEQUENCE [LARGE SCALE GENOMIC DNA]</scope>
    <source>
        <strain evidence="7 8">DSM 14427</strain>
    </source>
</reference>
<dbReference type="CDD" id="cd06171">
    <property type="entry name" value="Sigma70_r4"/>
    <property type="match status" value="1"/>
</dbReference>
<dbReference type="InterPro" id="IPR007627">
    <property type="entry name" value="RNA_pol_sigma70_r2"/>
</dbReference>
<dbReference type="InterPro" id="IPR013325">
    <property type="entry name" value="RNA_pol_sigma_r2"/>
</dbReference>
<dbReference type="PANTHER" id="PTHR43133:SF51">
    <property type="entry name" value="RNA POLYMERASE SIGMA FACTOR"/>
    <property type="match status" value="1"/>
</dbReference>
<feature type="domain" description="RNA polymerase sigma factor 70 region 4 type 2" evidence="6">
    <location>
        <begin position="125"/>
        <end position="176"/>
    </location>
</feature>
<comment type="similarity">
    <text evidence="1">Belongs to the sigma-70 factor family. ECF subfamily.</text>
</comment>
<evidence type="ECO:0000256" key="3">
    <source>
        <dbReference type="ARBA" id="ARBA00023082"/>
    </source>
</evidence>
<dbReference type="Pfam" id="PF04542">
    <property type="entry name" value="Sigma70_r2"/>
    <property type="match status" value="1"/>
</dbReference>
<keyword evidence="4" id="KW-0804">Transcription</keyword>
<evidence type="ECO:0000256" key="1">
    <source>
        <dbReference type="ARBA" id="ARBA00010641"/>
    </source>
</evidence>
<dbReference type="Gene3D" id="1.10.1740.10">
    <property type="match status" value="1"/>
</dbReference>
<name>A0A1V4SQ57_RUMHU</name>
<dbReference type="GO" id="GO:0003677">
    <property type="term" value="F:DNA binding"/>
    <property type="evidence" value="ECO:0007669"/>
    <property type="project" value="InterPro"/>
</dbReference>
<dbReference type="GO" id="GO:0006352">
    <property type="term" value="P:DNA-templated transcription initiation"/>
    <property type="evidence" value="ECO:0007669"/>
    <property type="project" value="InterPro"/>
</dbReference>
<dbReference type="OrthoDB" id="9782703at2"/>
<comment type="caution">
    <text evidence="7">The sequence shown here is derived from an EMBL/GenBank/DDBJ whole genome shotgun (WGS) entry which is preliminary data.</text>
</comment>
<keyword evidence="2" id="KW-0805">Transcription regulation</keyword>
<evidence type="ECO:0000313" key="7">
    <source>
        <dbReference type="EMBL" id="OPX45401.1"/>
    </source>
</evidence>
<dbReference type="InterPro" id="IPR014284">
    <property type="entry name" value="RNA_pol_sigma-70_dom"/>
</dbReference>
<proteinExistence type="inferred from homology"/>
<keyword evidence="8" id="KW-1185">Reference proteome</keyword>
<dbReference type="InterPro" id="IPR013324">
    <property type="entry name" value="RNA_pol_sigma_r3/r4-like"/>
</dbReference>
<evidence type="ECO:0000256" key="2">
    <source>
        <dbReference type="ARBA" id="ARBA00023015"/>
    </source>
</evidence>
<dbReference type="InterPro" id="IPR036388">
    <property type="entry name" value="WH-like_DNA-bd_sf"/>
</dbReference>
<gene>
    <name evidence="7" type="primary">rpoE</name>
    <name evidence="7" type="ORF">CLHUN_07710</name>
</gene>
<dbReference type="EMBL" id="MZGX01000004">
    <property type="protein sequence ID" value="OPX45401.1"/>
    <property type="molecule type" value="Genomic_DNA"/>
</dbReference>
<accession>A0A1V4SQ57</accession>
<dbReference type="SUPFAM" id="SSF88946">
    <property type="entry name" value="Sigma2 domain of RNA polymerase sigma factors"/>
    <property type="match status" value="1"/>
</dbReference>
<dbReference type="GO" id="GO:0016987">
    <property type="term" value="F:sigma factor activity"/>
    <property type="evidence" value="ECO:0007669"/>
    <property type="project" value="UniProtKB-KW"/>
</dbReference>
<dbReference type="Proteomes" id="UP000191554">
    <property type="component" value="Unassembled WGS sequence"/>
</dbReference>
<dbReference type="Pfam" id="PF08281">
    <property type="entry name" value="Sigma70_r4_2"/>
    <property type="match status" value="1"/>
</dbReference>
<feature type="domain" description="RNA polymerase sigma-70 region 2" evidence="5">
    <location>
        <begin position="23"/>
        <end position="89"/>
    </location>
</feature>
<evidence type="ECO:0000259" key="6">
    <source>
        <dbReference type="Pfam" id="PF08281"/>
    </source>
</evidence>
<dbReference type="RefSeq" id="WP_080063242.1">
    <property type="nucleotide sequence ID" value="NZ_MZGX01000004.1"/>
</dbReference>
<organism evidence="7 8">
    <name type="scientific">Ruminiclostridium hungatei</name>
    <name type="common">Clostridium hungatei</name>
    <dbReference type="NCBI Taxonomy" id="48256"/>
    <lineage>
        <taxon>Bacteria</taxon>
        <taxon>Bacillati</taxon>
        <taxon>Bacillota</taxon>
        <taxon>Clostridia</taxon>
        <taxon>Eubacteriales</taxon>
        <taxon>Oscillospiraceae</taxon>
        <taxon>Ruminiclostridium</taxon>
    </lineage>
</organism>
<dbReference type="NCBIfam" id="TIGR02937">
    <property type="entry name" value="sigma70-ECF"/>
    <property type="match status" value="1"/>
</dbReference>
<dbReference type="InterPro" id="IPR039425">
    <property type="entry name" value="RNA_pol_sigma-70-like"/>
</dbReference>
<dbReference type="AlphaFoldDB" id="A0A1V4SQ57"/>
<dbReference type="InterPro" id="IPR013249">
    <property type="entry name" value="RNA_pol_sigma70_r4_t2"/>
</dbReference>
<evidence type="ECO:0000256" key="4">
    <source>
        <dbReference type="ARBA" id="ARBA00023163"/>
    </source>
</evidence>
<evidence type="ECO:0000259" key="5">
    <source>
        <dbReference type="Pfam" id="PF04542"/>
    </source>
</evidence>
<dbReference type="SUPFAM" id="SSF88659">
    <property type="entry name" value="Sigma3 and sigma4 domains of RNA polymerase sigma factors"/>
    <property type="match status" value="1"/>
</dbReference>
<dbReference type="Gene3D" id="1.10.10.10">
    <property type="entry name" value="Winged helix-like DNA-binding domain superfamily/Winged helix DNA-binding domain"/>
    <property type="match status" value="1"/>
</dbReference>
<evidence type="ECO:0000313" key="8">
    <source>
        <dbReference type="Proteomes" id="UP000191554"/>
    </source>
</evidence>
<dbReference type="PANTHER" id="PTHR43133">
    <property type="entry name" value="RNA POLYMERASE ECF-TYPE SIGMA FACTO"/>
    <property type="match status" value="1"/>
</dbReference>